<name>A0A9E7ST59_9CAUD</name>
<sequence>MTDKNAATETTKTEAQGNDAPVVKVPGVGDVAKDLIRAGKTNEEVLASIKEQFPNAKTSMASVNWYRNNLRQAGENVPTARSLKADGKAEEKAKRDAKKAEEKAAKDAKKAEEKAAKDAKKAEEKAAKDKAKAEAKEKAAKEKADKEAADAQKAQEEKDKALFQ</sequence>
<feature type="compositionally biased region" description="Low complexity" evidence="1">
    <location>
        <begin position="1"/>
        <end position="15"/>
    </location>
</feature>
<evidence type="ECO:0008006" key="4">
    <source>
        <dbReference type="Google" id="ProtNLM"/>
    </source>
</evidence>
<accession>A0A9E7ST59</accession>
<protein>
    <recommendedName>
        <fullName evidence="4">TolA protein</fullName>
    </recommendedName>
</protein>
<reference evidence="2" key="1">
    <citation type="submission" date="2022-03" db="EMBL/GenBank/DDBJ databases">
        <authorList>
            <person name="Xu M."/>
        </authorList>
    </citation>
    <scope>NUCLEOTIDE SEQUENCE</scope>
</reference>
<keyword evidence="3" id="KW-1185">Reference proteome</keyword>
<feature type="region of interest" description="Disordered" evidence="1">
    <location>
        <begin position="72"/>
        <end position="164"/>
    </location>
</feature>
<organism evidence="2 3">
    <name type="scientific">Stenotrophomonas phage A1432</name>
    <dbReference type="NCBI Taxonomy" id="2930315"/>
    <lineage>
        <taxon>Viruses</taxon>
        <taxon>Duplodnaviria</taxon>
        <taxon>Heunggongvirae</taxon>
        <taxon>Uroviricota</taxon>
        <taxon>Caudoviricetes</taxon>
        <taxon>Mesyanzhinovviridae</taxon>
        <taxon>Bradleyvirinae</taxon>
        <taxon>Ghuizhouvirus</taxon>
        <taxon>Ghuizhouvirus A1432</taxon>
    </lineage>
</organism>
<evidence type="ECO:0000256" key="1">
    <source>
        <dbReference type="SAM" id="MobiDB-lite"/>
    </source>
</evidence>
<evidence type="ECO:0000313" key="2">
    <source>
        <dbReference type="EMBL" id="UTC28000.1"/>
    </source>
</evidence>
<proteinExistence type="predicted"/>
<dbReference type="EMBL" id="ON005621">
    <property type="protein sequence ID" value="UTC28000.1"/>
    <property type="molecule type" value="Genomic_DNA"/>
</dbReference>
<dbReference type="Proteomes" id="UP001056518">
    <property type="component" value="Segment"/>
</dbReference>
<dbReference type="GeneID" id="79585826"/>
<feature type="region of interest" description="Disordered" evidence="1">
    <location>
        <begin position="1"/>
        <end position="23"/>
    </location>
</feature>
<feature type="compositionally biased region" description="Basic and acidic residues" evidence="1">
    <location>
        <begin position="83"/>
        <end position="164"/>
    </location>
</feature>
<dbReference type="KEGG" id="vg:79585826"/>
<dbReference type="RefSeq" id="YP_010738455.1">
    <property type="nucleotide sequence ID" value="NC_073027.1"/>
</dbReference>
<evidence type="ECO:0000313" key="3">
    <source>
        <dbReference type="Proteomes" id="UP001056518"/>
    </source>
</evidence>